<dbReference type="PANTHER" id="PTHR11439">
    <property type="entry name" value="GAG-POL-RELATED RETROTRANSPOSON"/>
    <property type="match status" value="1"/>
</dbReference>
<evidence type="ECO:0000259" key="1">
    <source>
        <dbReference type="Pfam" id="PF07727"/>
    </source>
</evidence>
<dbReference type="CDD" id="cd09272">
    <property type="entry name" value="RNase_HI_RT_Ty1"/>
    <property type="match status" value="1"/>
</dbReference>
<dbReference type="InterPro" id="IPR043502">
    <property type="entry name" value="DNA/RNA_pol_sf"/>
</dbReference>
<sequence length="278" mass="31570">MYSRFVNGKGVIICLYVDDMLIFGTDLEQVQMTKKLLSKNFNMKDLGEADVILGIKILRKENRLMLTQSHYIKKILKSFDSFNCLLVSTPLKAVGRLSRHTSSPGKERLDAINRVFKYLKKTIDYSLEYIGDPSVLESYTDASWINDQEDYASMRGWIFTFGGGAVSWGSKKQSCLTESTMAKEFVTLASCCKEAEWLRDLLINIPLWPKPMLPVFVHCDSQSTLSRANNQVYNGSEAAFYELKGLALKHSEKPRYRPKASLNRLAQSGLNEQEEGYA</sequence>
<dbReference type="SUPFAM" id="SSF56672">
    <property type="entry name" value="DNA/RNA polymerases"/>
    <property type="match status" value="1"/>
</dbReference>
<organism evidence="2">
    <name type="scientific">Tanacetum cinerariifolium</name>
    <name type="common">Dalmatian daisy</name>
    <name type="synonym">Chrysanthemum cinerariifolium</name>
    <dbReference type="NCBI Taxonomy" id="118510"/>
    <lineage>
        <taxon>Eukaryota</taxon>
        <taxon>Viridiplantae</taxon>
        <taxon>Streptophyta</taxon>
        <taxon>Embryophyta</taxon>
        <taxon>Tracheophyta</taxon>
        <taxon>Spermatophyta</taxon>
        <taxon>Magnoliopsida</taxon>
        <taxon>eudicotyledons</taxon>
        <taxon>Gunneridae</taxon>
        <taxon>Pentapetalae</taxon>
        <taxon>asterids</taxon>
        <taxon>campanulids</taxon>
        <taxon>Asterales</taxon>
        <taxon>Asteraceae</taxon>
        <taxon>Asteroideae</taxon>
        <taxon>Anthemideae</taxon>
        <taxon>Anthemidinae</taxon>
        <taxon>Tanacetum</taxon>
    </lineage>
</organism>
<evidence type="ECO:0000313" key="2">
    <source>
        <dbReference type="EMBL" id="GEU66579.1"/>
    </source>
</evidence>
<dbReference type="InterPro" id="IPR013103">
    <property type="entry name" value="RVT_2"/>
</dbReference>
<dbReference type="Pfam" id="PF07727">
    <property type="entry name" value="RVT_2"/>
    <property type="match status" value="1"/>
</dbReference>
<dbReference type="AlphaFoldDB" id="A0A6L2LZJ0"/>
<name>A0A6L2LZJ0_TANCI</name>
<dbReference type="EMBL" id="BKCJ010005409">
    <property type="protein sequence ID" value="GEU66579.1"/>
    <property type="molecule type" value="Genomic_DNA"/>
</dbReference>
<comment type="caution">
    <text evidence="2">The sequence shown here is derived from an EMBL/GenBank/DDBJ whole genome shotgun (WGS) entry which is preliminary data.</text>
</comment>
<reference evidence="2" key="1">
    <citation type="journal article" date="2019" name="Sci. Rep.">
        <title>Draft genome of Tanacetum cinerariifolium, the natural source of mosquito coil.</title>
        <authorList>
            <person name="Yamashiro T."/>
            <person name="Shiraishi A."/>
            <person name="Satake H."/>
            <person name="Nakayama K."/>
        </authorList>
    </citation>
    <scope>NUCLEOTIDE SEQUENCE</scope>
</reference>
<accession>A0A6L2LZJ0</accession>
<dbReference type="PANTHER" id="PTHR11439:SF521">
    <property type="entry name" value="RNA-DIRECTED DNA POLYMERASE"/>
    <property type="match status" value="1"/>
</dbReference>
<feature type="domain" description="Reverse transcriptase Ty1/copia-type" evidence="1">
    <location>
        <begin position="1"/>
        <end position="92"/>
    </location>
</feature>
<protein>
    <recommendedName>
        <fullName evidence="1">Reverse transcriptase Ty1/copia-type domain-containing protein</fullName>
    </recommendedName>
</protein>
<proteinExistence type="predicted"/>
<gene>
    <name evidence="2" type="ORF">Tci_038557</name>
</gene>